<comment type="caution">
    <text evidence="5">The sequence shown here is derived from an EMBL/GenBank/DDBJ whole genome shotgun (WGS) entry which is preliminary data.</text>
</comment>
<accession>A0ABT4L8K4</accession>
<dbReference type="CDD" id="cd19481">
    <property type="entry name" value="RecA-like_protease"/>
    <property type="match status" value="1"/>
</dbReference>
<reference evidence="5" key="1">
    <citation type="submission" date="2022-12" db="EMBL/GenBank/DDBJ databases">
        <title>Genome sequence of HCMS5-2.</title>
        <authorList>
            <person name="Woo H."/>
        </authorList>
    </citation>
    <scope>NUCLEOTIDE SEQUENCE</scope>
    <source>
        <strain evidence="5">HCMS5-2</strain>
    </source>
</reference>
<dbReference type="Gene3D" id="3.40.50.300">
    <property type="entry name" value="P-loop containing nucleotide triphosphate hydrolases"/>
    <property type="match status" value="1"/>
</dbReference>
<keyword evidence="2" id="KW-0547">Nucleotide-binding</keyword>
<evidence type="ECO:0000256" key="1">
    <source>
        <dbReference type="ARBA" id="ARBA00006914"/>
    </source>
</evidence>
<dbReference type="InterPro" id="IPR027417">
    <property type="entry name" value="P-loop_NTPase"/>
</dbReference>
<organism evidence="5 6">
    <name type="scientific">Pedobacter punctiformis</name>
    <dbReference type="NCBI Taxonomy" id="3004097"/>
    <lineage>
        <taxon>Bacteria</taxon>
        <taxon>Pseudomonadati</taxon>
        <taxon>Bacteroidota</taxon>
        <taxon>Sphingobacteriia</taxon>
        <taxon>Sphingobacteriales</taxon>
        <taxon>Sphingobacteriaceae</taxon>
        <taxon>Pedobacter</taxon>
    </lineage>
</organism>
<dbReference type="EMBL" id="JAPWGM010000003">
    <property type="protein sequence ID" value="MCZ4244260.1"/>
    <property type="molecule type" value="Genomic_DNA"/>
</dbReference>
<gene>
    <name evidence="5" type="ORF">O0955_09615</name>
</gene>
<proteinExistence type="inferred from homology"/>
<name>A0ABT4L8K4_9SPHI</name>
<keyword evidence="6" id="KW-1185">Reference proteome</keyword>
<sequence length="361" mass="40500">MYTEILKIIEGGLSKDVKKVSSYAKLLAENIAKSGDAKLSEKILKVLKDVKSQAVYLDQLVATPVDQETRMKIVDFVMPEDGSIDMVFSKQLEDSVQQFITINSHKNTLRAAGLDVNSSLLLYGPPGCGKTTVARYISKTLGLPLVVARLDSLVSSLLGNTSKNIRKVFEFASNQPCILFLDEFDAIAKARDDQHELGELKRVINSLLQNIDEFTENNILIAATNHHELLDKAIWRRFNHIIEIGLPNKDEIVDLLKLYLGGQDCDLLSDQKKMDKAALLMIELSPASIKSISQNTIARKIIESRSSITYEDIIMQVFLFKHHGAYTQDQLINFLNNQGVSQNLIKELCKISIRQVRNVLK</sequence>
<dbReference type="InterPro" id="IPR003959">
    <property type="entry name" value="ATPase_AAA_core"/>
</dbReference>
<evidence type="ECO:0000313" key="6">
    <source>
        <dbReference type="Proteomes" id="UP001144347"/>
    </source>
</evidence>
<dbReference type="SMART" id="SM00382">
    <property type="entry name" value="AAA"/>
    <property type="match status" value="1"/>
</dbReference>
<dbReference type="PANTHER" id="PTHR23073">
    <property type="entry name" value="26S PROTEASOME REGULATORY SUBUNIT"/>
    <property type="match status" value="1"/>
</dbReference>
<protein>
    <submittedName>
        <fullName evidence="5">AAA family ATPase</fullName>
    </submittedName>
</protein>
<dbReference type="RefSeq" id="WP_269427333.1">
    <property type="nucleotide sequence ID" value="NZ_JAPWGM010000003.1"/>
</dbReference>
<feature type="domain" description="AAA+ ATPase" evidence="4">
    <location>
        <begin position="116"/>
        <end position="248"/>
    </location>
</feature>
<dbReference type="InterPro" id="IPR050221">
    <property type="entry name" value="26S_Proteasome_ATPase"/>
</dbReference>
<evidence type="ECO:0000256" key="2">
    <source>
        <dbReference type="ARBA" id="ARBA00022741"/>
    </source>
</evidence>
<dbReference type="SUPFAM" id="SSF52540">
    <property type="entry name" value="P-loop containing nucleoside triphosphate hydrolases"/>
    <property type="match status" value="1"/>
</dbReference>
<dbReference type="InterPro" id="IPR003593">
    <property type="entry name" value="AAA+_ATPase"/>
</dbReference>
<evidence type="ECO:0000256" key="3">
    <source>
        <dbReference type="ARBA" id="ARBA00022840"/>
    </source>
</evidence>
<evidence type="ECO:0000259" key="4">
    <source>
        <dbReference type="SMART" id="SM00382"/>
    </source>
</evidence>
<comment type="similarity">
    <text evidence="1">Belongs to the AAA ATPase family.</text>
</comment>
<dbReference type="Pfam" id="PF00004">
    <property type="entry name" value="AAA"/>
    <property type="match status" value="1"/>
</dbReference>
<keyword evidence="3" id="KW-0067">ATP-binding</keyword>
<dbReference type="Proteomes" id="UP001144347">
    <property type="component" value="Unassembled WGS sequence"/>
</dbReference>
<evidence type="ECO:0000313" key="5">
    <source>
        <dbReference type="EMBL" id="MCZ4244260.1"/>
    </source>
</evidence>